<evidence type="ECO:0000313" key="2">
    <source>
        <dbReference type="Proteomes" id="UP000274841"/>
    </source>
</evidence>
<proteinExistence type="predicted"/>
<organism evidence="1 2">
    <name type="scientific">Microbacterium oxydans</name>
    <dbReference type="NCBI Taxonomy" id="82380"/>
    <lineage>
        <taxon>Bacteria</taxon>
        <taxon>Bacillati</taxon>
        <taxon>Actinomycetota</taxon>
        <taxon>Actinomycetes</taxon>
        <taxon>Micrococcales</taxon>
        <taxon>Microbacteriaceae</taxon>
        <taxon>Microbacterium</taxon>
    </lineage>
</organism>
<dbReference type="Proteomes" id="UP000274841">
    <property type="component" value="Chromosome"/>
</dbReference>
<sequence>MSLDGIAVTGETGTRDAAFDGPDAVLDLLEETTGELPEPEKVETLPGYDFSFVNYTWDGLRVLTDTEHERAASAAITGASVGGVPITTEEGLSVGSTRAELLDAGAWALDDAEDPATAEFLGLGGREAPGTESLSHPGSTGIIYTLFWFDGDTVKQIQVPANDYSDL</sequence>
<dbReference type="AlphaFoldDB" id="A0A3S9WM20"/>
<dbReference type="KEGG" id="moy:CVS54_02503"/>
<gene>
    <name evidence="1" type="ORF">CVS54_02503</name>
</gene>
<name>A0A3S9WM20_9MICO</name>
<accession>A0A3S9WM20</accession>
<evidence type="ECO:0000313" key="1">
    <source>
        <dbReference type="EMBL" id="AZS41156.1"/>
    </source>
</evidence>
<protein>
    <submittedName>
        <fullName evidence="1">Uncharacterized protein</fullName>
    </submittedName>
</protein>
<reference evidence="1 2" key="1">
    <citation type="submission" date="2018-08" db="EMBL/GenBank/DDBJ databases">
        <title>Microbacterium oxydans strain HG3.</title>
        <authorList>
            <person name="ORTET P."/>
        </authorList>
    </citation>
    <scope>NUCLEOTIDE SEQUENCE [LARGE SCALE GENOMIC DNA]</scope>
    <source>
        <strain evidence="1 2">HG3</strain>
    </source>
</reference>
<dbReference type="EMBL" id="CP031422">
    <property type="protein sequence ID" value="AZS41156.1"/>
    <property type="molecule type" value="Genomic_DNA"/>
</dbReference>